<gene>
    <name evidence="3" type="ORF">GCM10007368_01330</name>
</gene>
<sequence length="484" mass="51778">MTATTPESHGIPSAAVLDLLDDLEQPGLDPHGLVVHRRGVPVVRGTWAPYRPEVPALVYSVSKTFTSIAVGHLVAEGRLSVDDLAAKVLGVTDPTGITVRHLLTMNTGHSVEQLPAVGFDSARLLGTVPEHAPGSRFVYSSPASMVLSSIVTALTGERLTDYLRPRLLDPLGIADAWWTPHRDEGPEGGLDIDQGFSGLHLMAEDVARLAVAMADGGRYGGAQVIPAGWVAELSRAWSDNALDPDAHPDWRAGYGYQVWRNHRWGFRADGAYGQFGLAVPELGLAVGYLGATRTTDRVLDAFRRFADRLSDGPLPPDPAGQEALDARLAALDTWPGRTGPGRMEPDPEPTPSDVVSPVPWTLVSHEPGACTLTVGDDVLVATEDSWTTHVLPWPHRPDEPGEAGGARDDVLVLAVRARTADDGSTEVHAVVPTSPHGLVARGRPGERLDLAWVTTPLWRPSLSTLAVPRGYRLPGVRTETIPDS</sequence>
<dbReference type="RefSeq" id="WP_188521722.1">
    <property type="nucleotide sequence ID" value="NZ_BMDG01000001.1"/>
</dbReference>
<name>A0ABQ2AZY3_9MICO</name>
<protein>
    <recommendedName>
        <fullName evidence="2">Beta-lactamase-related domain-containing protein</fullName>
    </recommendedName>
</protein>
<comment type="caution">
    <text evidence="3">The sequence shown here is derived from an EMBL/GenBank/DDBJ whole genome shotgun (WGS) entry which is preliminary data.</text>
</comment>
<dbReference type="EMBL" id="BMDG01000001">
    <property type="protein sequence ID" value="GGI04472.1"/>
    <property type="molecule type" value="Genomic_DNA"/>
</dbReference>
<feature type="domain" description="Beta-lactamase-related" evidence="2">
    <location>
        <begin position="33"/>
        <end position="300"/>
    </location>
</feature>
<dbReference type="InterPro" id="IPR001466">
    <property type="entry name" value="Beta-lactam-related"/>
</dbReference>
<reference evidence="4" key="1">
    <citation type="journal article" date="2019" name="Int. J. Syst. Evol. Microbiol.">
        <title>The Global Catalogue of Microorganisms (GCM) 10K type strain sequencing project: providing services to taxonomists for standard genome sequencing and annotation.</title>
        <authorList>
            <consortium name="The Broad Institute Genomics Platform"/>
            <consortium name="The Broad Institute Genome Sequencing Center for Infectious Disease"/>
            <person name="Wu L."/>
            <person name="Ma J."/>
        </authorList>
    </citation>
    <scope>NUCLEOTIDE SEQUENCE [LARGE SCALE GENOMIC DNA]</scope>
    <source>
        <strain evidence="4">CCM 8653</strain>
    </source>
</reference>
<dbReference type="InterPro" id="IPR050789">
    <property type="entry name" value="Diverse_Enzym_Activities"/>
</dbReference>
<organism evidence="3 4">
    <name type="scientific">Isoptericola cucumis</name>
    <dbReference type="NCBI Taxonomy" id="1776856"/>
    <lineage>
        <taxon>Bacteria</taxon>
        <taxon>Bacillati</taxon>
        <taxon>Actinomycetota</taxon>
        <taxon>Actinomycetes</taxon>
        <taxon>Micrococcales</taxon>
        <taxon>Promicromonosporaceae</taxon>
        <taxon>Isoptericola</taxon>
    </lineage>
</organism>
<keyword evidence="4" id="KW-1185">Reference proteome</keyword>
<accession>A0ABQ2AZY3</accession>
<dbReference type="SUPFAM" id="SSF56601">
    <property type="entry name" value="beta-lactamase/transpeptidase-like"/>
    <property type="match status" value="1"/>
</dbReference>
<dbReference type="Proteomes" id="UP000632535">
    <property type="component" value="Unassembled WGS sequence"/>
</dbReference>
<feature type="region of interest" description="Disordered" evidence="1">
    <location>
        <begin position="333"/>
        <end position="354"/>
    </location>
</feature>
<dbReference type="InterPro" id="IPR012338">
    <property type="entry name" value="Beta-lactam/transpept-like"/>
</dbReference>
<evidence type="ECO:0000313" key="3">
    <source>
        <dbReference type="EMBL" id="GGI04472.1"/>
    </source>
</evidence>
<evidence type="ECO:0000313" key="4">
    <source>
        <dbReference type="Proteomes" id="UP000632535"/>
    </source>
</evidence>
<dbReference type="Pfam" id="PF00144">
    <property type="entry name" value="Beta-lactamase"/>
    <property type="match status" value="1"/>
</dbReference>
<evidence type="ECO:0000256" key="1">
    <source>
        <dbReference type="SAM" id="MobiDB-lite"/>
    </source>
</evidence>
<proteinExistence type="predicted"/>
<dbReference type="PANTHER" id="PTHR43283:SF7">
    <property type="entry name" value="BETA-LACTAMASE-RELATED DOMAIN-CONTAINING PROTEIN"/>
    <property type="match status" value="1"/>
</dbReference>
<dbReference type="Gene3D" id="3.40.710.10">
    <property type="entry name" value="DD-peptidase/beta-lactamase superfamily"/>
    <property type="match status" value="1"/>
</dbReference>
<evidence type="ECO:0000259" key="2">
    <source>
        <dbReference type="Pfam" id="PF00144"/>
    </source>
</evidence>
<dbReference type="PANTHER" id="PTHR43283">
    <property type="entry name" value="BETA-LACTAMASE-RELATED"/>
    <property type="match status" value="1"/>
</dbReference>